<feature type="compositionally biased region" description="Acidic residues" evidence="1">
    <location>
        <begin position="562"/>
        <end position="585"/>
    </location>
</feature>
<protein>
    <submittedName>
        <fullName evidence="3">Uncharacterized protein</fullName>
    </submittedName>
</protein>
<feature type="compositionally biased region" description="Low complexity" evidence="1">
    <location>
        <begin position="323"/>
        <end position="332"/>
    </location>
</feature>
<feature type="compositionally biased region" description="Low complexity" evidence="1">
    <location>
        <begin position="379"/>
        <end position="393"/>
    </location>
</feature>
<gene>
    <name evidence="3" type="ORF">OEZ85_002256</name>
</gene>
<organism evidence="3 4">
    <name type="scientific">Tetradesmus obliquus</name>
    <name type="common">Green alga</name>
    <name type="synonym">Acutodesmus obliquus</name>
    <dbReference type="NCBI Taxonomy" id="3088"/>
    <lineage>
        <taxon>Eukaryota</taxon>
        <taxon>Viridiplantae</taxon>
        <taxon>Chlorophyta</taxon>
        <taxon>core chlorophytes</taxon>
        <taxon>Chlorophyceae</taxon>
        <taxon>CS clade</taxon>
        <taxon>Sphaeropleales</taxon>
        <taxon>Scenedesmaceae</taxon>
        <taxon>Tetradesmus</taxon>
    </lineage>
</organism>
<evidence type="ECO:0000256" key="1">
    <source>
        <dbReference type="SAM" id="MobiDB-lite"/>
    </source>
</evidence>
<sequence length="669" mass="68763">MYTTVATFNTSELTAREQLLMNVNLAFGGLCTQLGLENTAPQSLRLRKGGPIVDKEVLAALVHEADADSCRAHGFTVEDTTLVIWADVPTGATVSSGAGNSRGSRQQRASGSSSGGGGGGDGSMLSASSITRKLQQYWAKRTHTTLVYRVHNAETDTTQELTASSLEEVPELGTPGVELVWRKCRIKGQMLAPTCATTDEQWPDMDTCCAQIAFKMNSNKDISGWKEHFERQDAQAAVQGGAQLHDEGVRPDCEVGKCAPLGKAEEGADSWRAAFGNLYDARHQKDGSSSKLPAPLVRLHQLYYNRDSSAGQGTVSGSGGSVGSRQGRRFSQPPFPVIGGVERAAGAAAEAPGPDSGQEDAGMLLDVSAFAATQNDTGTQAGAAAGAEAGGDALTPSRRSARLARQQQQQQQQQQHYGDGAPAAIGAAEFADALQYKEVLENSGFSPSSVKTLLVENMGAALAAAVEAGVPPSDKQIARPPGAEKPVGRLPRDTGGGAGKPEGRRKKAGGKGGKGKGGKGGKGGSAGGSKGRKRKLSDEDSAELGGGSSSDDGWGSGGAADGSEEEEEDAANSGDGDSELQEEASDGAAAEAAAAECELQEAAHGNRTLTMQLAAIGVLFGSALVLGNASIIFLSVPTVQMLKAGGPATIYLLGIALGTESAQLLQALQ</sequence>
<keyword evidence="2" id="KW-0812">Transmembrane</keyword>
<feature type="region of interest" description="Disordered" evidence="1">
    <location>
        <begin position="308"/>
        <end position="338"/>
    </location>
</feature>
<proteinExistence type="predicted"/>
<reference evidence="3 4" key="1">
    <citation type="submission" date="2023-05" db="EMBL/GenBank/DDBJ databases">
        <title>A 100% complete, gapless, phased diploid assembly of the Scenedesmus obliquus UTEX 3031 genome.</title>
        <authorList>
            <person name="Biondi T.C."/>
            <person name="Hanschen E.R."/>
            <person name="Kwon T."/>
            <person name="Eng W."/>
            <person name="Kruse C.P.S."/>
            <person name="Koehler S.I."/>
            <person name="Kunde Y."/>
            <person name="Gleasner C.D."/>
            <person name="You Mak K.T."/>
            <person name="Polle J."/>
            <person name="Hovde B.T."/>
            <person name="Starkenburg S.R."/>
        </authorList>
    </citation>
    <scope>NUCLEOTIDE SEQUENCE [LARGE SCALE GENOMIC DNA]</scope>
    <source>
        <strain evidence="3 4">DOE0152z</strain>
    </source>
</reference>
<name>A0ABY8U2M3_TETOB</name>
<dbReference type="Proteomes" id="UP001244341">
    <property type="component" value="Chromosome 6b"/>
</dbReference>
<feature type="compositionally biased region" description="Gly residues" evidence="1">
    <location>
        <begin position="544"/>
        <end position="560"/>
    </location>
</feature>
<feature type="region of interest" description="Disordered" evidence="1">
    <location>
        <begin position="379"/>
        <end position="399"/>
    </location>
</feature>
<dbReference type="EMBL" id="CP126213">
    <property type="protein sequence ID" value="WIA15629.1"/>
    <property type="molecule type" value="Genomic_DNA"/>
</dbReference>
<feature type="region of interest" description="Disordered" evidence="1">
    <location>
        <begin position="94"/>
        <end position="125"/>
    </location>
</feature>
<keyword evidence="2" id="KW-1133">Transmembrane helix</keyword>
<evidence type="ECO:0000313" key="3">
    <source>
        <dbReference type="EMBL" id="WIA15629.1"/>
    </source>
</evidence>
<feature type="compositionally biased region" description="Gly residues" evidence="1">
    <location>
        <begin position="520"/>
        <end position="529"/>
    </location>
</feature>
<keyword evidence="4" id="KW-1185">Reference proteome</keyword>
<feature type="transmembrane region" description="Helical" evidence="2">
    <location>
        <begin position="613"/>
        <end position="636"/>
    </location>
</feature>
<feature type="compositionally biased region" description="Basic residues" evidence="1">
    <location>
        <begin position="503"/>
        <end position="519"/>
    </location>
</feature>
<feature type="region of interest" description="Disordered" evidence="1">
    <location>
        <begin position="469"/>
        <end position="593"/>
    </location>
</feature>
<evidence type="ECO:0000256" key="2">
    <source>
        <dbReference type="SAM" id="Phobius"/>
    </source>
</evidence>
<feature type="compositionally biased region" description="Gly residues" evidence="1">
    <location>
        <begin position="113"/>
        <end position="122"/>
    </location>
</feature>
<accession>A0ABY8U2M3</accession>
<evidence type="ECO:0000313" key="4">
    <source>
        <dbReference type="Proteomes" id="UP001244341"/>
    </source>
</evidence>
<keyword evidence="2" id="KW-0472">Membrane</keyword>
<feature type="compositionally biased region" description="Low complexity" evidence="1">
    <location>
        <begin position="99"/>
        <end position="112"/>
    </location>
</feature>